<sequence>MRAGGRVRFPWLLASVGLFLSTASWCGDISYIAGNDPGIVRFNHEATRAFIDGADLGQAIEVGNELLARTNDKGRALAIKQLVATFYTFAGRYDKAAQTYPVFSQATAIASLSKERGVPRFADAATSIAAMARNRRAVFINENHGAPITRLLPLELLSKLRAEGFQYLALETLNRADAPVAHGCIALVDRDLCQRGYALDSVTTGIYSHDPVYGALIREAMALGFHLVAYDVFDAGDDRAGDAGEASNLASVYNNDPSAKMLVVAGFDHVAKEGTNMAMVFRRITQIDPLTIDQAALLGLDPKLWGARAAVPLDRASVVFMDGVALSTRPGAMDVSVYRPPFATDREKAGWLALDGRRVPTPLQRPCTAYPCLLTARRVGEPTSVPEDRLYLDKPGDAVLFLAPGRYTLSVDTQGGTKVSRMVVRRGSNPGRSTL</sequence>
<dbReference type="Proteomes" id="UP001549184">
    <property type="component" value="Unassembled WGS sequence"/>
</dbReference>
<evidence type="ECO:0000313" key="2">
    <source>
        <dbReference type="Proteomes" id="UP001549184"/>
    </source>
</evidence>
<organism evidence="1 2">
    <name type="scientific">Dyella japonica</name>
    <dbReference type="NCBI Taxonomy" id="231455"/>
    <lineage>
        <taxon>Bacteria</taxon>
        <taxon>Pseudomonadati</taxon>
        <taxon>Pseudomonadota</taxon>
        <taxon>Gammaproteobacteria</taxon>
        <taxon>Lysobacterales</taxon>
        <taxon>Rhodanobacteraceae</taxon>
        <taxon>Dyella</taxon>
    </lineage>
</organism>
<protein>
    <submittedName>
        <fullName evidence="1">Uncharacterized protein</fullName>
    </submittedName>
</protein>
<comment type="caution">
    <text evidence="1">The sequence shown here is derived from an EMBL/GenBank/DDBJ whole genome shotgun (WGS) entry which is preliminary data.</text>
</comment>
<dbReference type="RefSeq" id="WP_354013412.1">
    <property type="nucleotide sequence ID" value="NZ_JBEPMU010000002.1"/>
</dbReference>
<accession>A0ABV2JT41</accession>
<dbReference type="EMBL" id="JBEPMU010000002">
    <property type="protein sequence ID" value="MET3651995.1"/>
    <property type="molecule type" value="Genomic_DNA"/>
</dbReference>
<name>A0ABV2JT41_9GAMM</name>
<proteinExistence type="predicted"/>
<gene>
    <name evidence="1" type="ORF">ABIC75_001717</name>
</gene>
<evidence type="ECO:0000313" key="1">
    <source>
        <dbReference type="EMBL" id="MET3651995.1"/>
    </source>
</evidence>
<reference evidence="1 2" key="1">
    <citation type="submission" date="2024-06" db="EMBL/GenBank/DDBJ databases">
        <title>Sorghum-associated microbial communities from plants grown in Nebraska, USA.</title>
        <authorList>
            <person name="Schachtman D."/>
        </authorList>
    </citation>
    <scope>NUCLEOTIDE SEQUENCE [LARGE SCALE GENOMIC DNA]</scope>
    <source>
        <strain evidence="1 2">1073</strain>
    </source>
</reference>
<keyword evidence="2" id="KW-1185">Reference proteome</keyword>